<reference evidence="4" key="2">
    <citation type="submission" date="2022-01" db="EMBL/GenBank/DDBJ databases">
        <authorList>
            <person name="Yamashiro T."/>
            <person name="Shiraishi A."/>
            <person name="Satake H."/>
            <person name="Nakayama K."/>
        </authorList>
    </citation>
    <scope>NUCLEOTIDE SEQUENCE</scope>
</reference>
<dbReference type="Pfam" id="PF07727">
    <property type="entry name" value="RVT_2"/>
    <property type="match status" value="1"/>
</dbReference>
<evidence type="ECO:0000259" key="3">
    <source>
        <dbReference type="Pfam" id="PF13976"/>
    </source>
</evidence>
<dbReference type="Pfam" id="PF13976">
    <property type="entry name" value="gag_pre-integrs"/>
    <property type="match status" value="2"/>
</dbReference>
<evidence type="ECO:0000313" key="5">
    <source>
        <dbReference type="Proteomes" id="UP001151760"/>
    </source>
</evidence>
<dbReference type="InterPro" id="IPR013103">
    <property type="entry name" value="RVT_2"/>
</dbReference>
<dbReference type="Proteomes" id="UP001151760">
    <property type="component" value="Unassembled WGS sequence"/>
</dbReference>
<dbReference type="Pfam" id="PF14223">
    <property type="entry name" value="Retrotran_gag_2"/>
    <property type="match status" value="2"/>
</dbReference>
<proteinExistence type="predicted"/>
<sequence length="1137" mass="126727">MAVEDTPPPPPPTSTTDKIIPFSIPNKVPIKLDLEKHNYNSWSSFSLIHLGSLGLKSHVETDTASTNPEWCQLDDLIKMWILGSLCDSLQEQVVTTPGNAKALWDRLKELFHDNKDARAINLDNELRSIKIDKMTVNEYCTKIRSMADRLINLSCVVSDKNLVIYTINGLEFRFATLVKIIRNRETFPSFENVRTMLLLKESSFNNNFGSFTDFSSSSSSPTVLLASNQSNNKAQQQQQSVQQQHNLHSFPSNSQGILGAAPALHPSQATSLPSAFSTMTLHDPTWNMDTGATSHLNSNAHNLSTLFNSRLYPSIHVGDVTKPSTIPAAFVSTSSSTWHQRLGHPGDDVLRSLSSRHLISCNKERSPHVCHACQLGKHVKLPFHSSISSVKQCFDIIHSDLWTSPIMWILGSLCYSLQEQVVTTLGNAKALWDRLKKLFHDNKDARAINLDYELRSIKIGKMIVNEYCTKIRSMVDRLINLGCVISDKNLVIYTINGLDSRFATLVEIIRNRETFPSFENVRTMLLLKELSFNNDSGSSTDFSSSSSSPTVLLASNQLNNKVQQPAQPVLFAAHQPHGYQQHNLHSFPSNSQGILGAAPALYPSQATSLPSAFSTMTLHDPTWNMDTGATSHLNSNAHNLSTLFNSRLYPSIHVGDVRAISIQLPSPSTVPAAFVSTSSSTWHQRLGHSGDDVLRSLFSRHLISCNKERSPHVYHACQLAEIVKPIDRLSLHTSPFSPIPKSSFLALKDPNWSNAMHDEYNALVKNGTLILVPRPSNVNLVRSMWLFKHKFYADGTLSRYKARLVANGSSQQLDIDFDETFSLVVKLATIHTRSLYGLKQAPHAWFQRFAGYATRAGFSPSSCDSSLFIYTQGSQLLERAHMVNYNPSRTPVDTDSKLGPDGVPVQDPTLYRSLAGGLQYLTFTRPDLSYAVQQICLYIHDPREPHFAALKRILRYVQGTLDHGLHLYASATTSLDGYTDADWASCPSTRRSTSGYCVFLGDNMLSWSAKRQHTISRSSAEAEYRGVANVVAETAWIRNLLRELHSPLLTATLVYCDNVSAVYMSANPVQHQRTKHIEIDIHFVRDMVKAGHVRILHVPSRFQYADIFTKGLPSALFEDFRSSLSVRPPPAQTAGAY</sequence>
<name>A0ABQ5JFW6_9ASTR</name>
<feature type="compositionally biased region" description="Low complexity" evidence="1">
    <location>
        <begin position="227"/>
        <end position="244"/>
    </location>
</feature>
<keyword evidence="5" id="KW-1185">Reference proteome</keyword>
<dbReference type="CDD" id="cd09272">
    <property type="entry name" value="RNase_HI_RT_Ty1"/>
    <property type="match status" value="1"/>
</dbReference>
<feature type="domain" description="Reverse transcriptase Ty1/copia-type" evidence="2">
    <location>
        <begin position="768"/>
        <end position="830"/>
    </location>
</feature>
<dbReference type="InterPro" id="IPR043502">
    <property type="entry name" value="DNA/RNA_pol_sf"/>
</dbReference>
<protein>
    <submittedName>
        <fullName evidence="4">Ribonuclease H-like domain-containing protein</fullName>
    </submittedName>
</protein>
<evidence type="ECO:0000313" key="4">
    <source>
        <dbReference type="EMBL" id="GJU10408.1"/>
    </source>
</evidence>
<gene>
    <name evidence="4" type="ORF">Tco_1132804</name>
</gene>
<dbReference type="PANTHER" id="PTHR47481">
    <property type="match status" value="1"/>
</dbReference>
<accession>A0ABQ5JFW6</accession>
<evidence type="ECO:0000256" key="1">
    <source>
        <dbReference type="SAM" id="MobiDB-lite"/>
    </source>
</evidence>
<feature type="domain" description="GAG-pre-integrase" evidence="3">
    <location>
        <begin position="663"/>
        <end position="720"/>
    </location>
</feature>
<comment type="caution">
    <text evidence="4">The sequence shown here is derived from an EMBL/GenBank/DDBJ whole genome shotgun (WGS) entry which is preliminary data.</text>
</comment>
<evidence type="ECO:0000259" key="2">
    <source>
        <dbReference type="Pfam" id="PF07727"/>
    </source>
</evidence>
<feature type="domain" description="GAG-pre-integrase" evidence="3">
    <location>
        <begin position="320"/>
        <end position="378"/>
    </location>
</feature>
<feature type="region of interest" description="Disordered" evidence="1">
    <location>
        <begin position="222"/>
        <end position="252"/>
    </location>
</feature>
<organism evidence="4 5">
    <name type="scientific">Tanacetum coccineum</name>
    <dbReference type="NCBI Taxonomy" id="301880"/>
    <lineage>
        <taxon>Eukaryota</taxon>
        <taxon>Viridiplantae</taxon>
        <taxon>Streptophyta</taxon>
        <taxon>Embryophyta</taxon>
        <taxon>Tracheophyta</taxon>
        <taxon>Spermatophyta</taxon>
        <taxon>Magnoliopsida</taxon>
        <taxon>eudicotyledons</taxon>
        <taxon>Gunneridae</taxon>
        <taxon>Pentapetalae</taxon>
        <taxon>asterids</taxon>
        <taxon>campanulids</taxon>
        <taxon>Asterales</taxon>
        <taxon>Asteraceae</taxon>
        <taxon>Asteroideae</taxon>
        <taxon>Anthemideae</taxon>
        <taxon>Anthemidinae</taxon>
        <taxon>Tanacetum</taxon>
    </lineage>
</organism>
<dbReference type="EMBL" id="BQNB010021821">
    <property type="protein sequence ID" value="GJU10408.1"/>
    <property type="molecule type" value="Genomic_DNA"/>
</dbReference>
<reference evidence="4" key="1">
    <citation type="journal article" date="2022" name="Int. J. Mol. Sci.">
        <title>Draft Genome of Tanacetum Coccineum: Genomic Comparison of Closely Related Tanacetum-Family Plants.</title>
        <authorList>
            <person name="Yamashiro T."/>
            <person name="Shiraishi A."/>
            <person name="Nakayama K."/>
            <person name="Satake H."/>
        </authorList>
    </citation>
    <scope>NUCLEOTIDE SEQUENCE</scope>
</reference>
<dbReference type="SUPFAM" id="SSF56672">
    <property type="entry name" value="DNA/RNA polymerases"/>
    <property type="match status" value="1"/>
</dbReference>
<dbReference type="InterPro" id="IPR025724">
    <property type="entry name" value="GAG-pre-integrase_dom"/>
</dbReference>
<dbReference type="PANTHER" id="PTHR47481:SF41">
    <property type="entry name" value="COPIA-LIKE POLYPROTEIN_RETROTRANSPOSON"/>
    <property type="match status" value="1"/>
</dbReference>